<keyword evidence="3" id="KW-1185">Reference proteome</keyword>
<gene>
    <name evidence="2" type="ORF">SKAU_G00194690</name>
</gene>
<name>A0A9Q1FEM7_SYNKA</name>
<feature type="compositionally biased region" description="Acidic residues" evidence="1">
    <location>
        <begin position="213"/>
        <end position="223"/>
    </location>
</feature>
<comment type="caution">
    <text evidence="2">The sequence shown here is derived from an EMBL/GenBank/DDBJ whole genome shotgun (WGS) entry which is preliminary data.</text>
</comment>
<feature type="region of interest" description="Disordered" evidence="1">
    <location>
        <begin position="210"/>
        <end position="247"/>
    </location>
</feature>
<sequence>MVTPLYIFRHSIASTASPATGSSSHKVRPSPLGSRPSSRSLVFGLGASITNVDGIITGAKLPSGRQILRCMLYNCDAQLHAKRPGLNGALSRFEGAKVVLEQVRPFYGKANIPMVSDWRACDKIVALVDANNKLRRIPQARCSKELIRNPEDVAFLASMKGDRVATFGAFDAKLQSKVKRRQEREAGAAARQARFTKEQQEMTVTSSMAVLESESDEASDADETAAPPAENTPSRERKKTGTTAFIPPDILSRPSLVSLATRLKITPMQQAAFTRGLIAESGGNSANISTSYATADRSRRQVLEAISEEHHKQWTPPPMCTLHWDSKLTPMLSNVHQLEERLTVLVGDAERLKLLGVPAYTKGTDEACGTIIARLTCKLLQEWCCADQVVNMAFDTTASNTGHLTAACIAIQLSLGRPLLWSGCRHHIGEVLLSHIFTDLKVETSRSPEVTLFTRLRDNWNLVPHEYSGPLSCYIPGDAEPPFLGKLHAELTMCAAGVLDYKRGDYREFVQLCLVYLGAAGAAQTPVTFQRPGALHKARWMAKLLYTLKLALMEQHIVLLPQGTITTRQQVLKIRAFANFITHIYATWWLTCDTAVDAAWNDLTLYHHLYAYKSVDKGIAASAIKAMERHLWYLTGEMLPLTLFSTKVPVGERRALADAILEHKPADLPLRAPQLCFGTGFGKPKFPALSPTTSLADLANPDCWFGMHQLHVDPAFLSLEVEDWATSAAFQAGAVNVRAITVVNDCAERGVKLTSAARSEQHLQNVLQAVEHDRSKQPNLRCCKCKLNTDQD</sequence>
<reference evidence="2" key="1">
    <citation type="journal article" date="2023" name="Science">
        <title>Genome structures resolve the early diversification of teleost fishes.</title>
        <authorList>
            <person name="Parey E."/>
            <person name="Louis A."/>
            <person name="Montfort J."/>
            <person name="Bouchez O."/>
            <person name="Roques C."/>
            <person name="Iampietro C."/>
            <person name="Lluch J."/>
            <person name="Castinel A."/>
            <person name="Donnadieu C."/>
            <person name="Desvignes T."/>
            <person name="Floi Bucao C."/>
            <person name="Jouanno E."/>
            <person name="Wen M."/>
            <person name="Mejri S."/>
            <person name="Dirks R."/>
            <person name="Jansen H."/>
            <person name="Henkel C."/>
            <person name="Chen W.J."/>
            <person name="Zahm M."/>
            <person name="Cabau C."/>
            <person name="Klopp C."/>
            <person name="Thompson A.W."/>
            <person name="Robinson-Rechavi M."/>
            <person name="Braasch I."/>
            <person name="Lecointre G."/>
            <person name="Bobe J."/>
            <person name="Postlethwait J.H."/>
            <person name="Berthelot C."/>
            <person name="Roest Crollius H."/>
            <person name="Guiguen Y."/>
        </authorList>
    </citation>
    <scope>NUCLEOTIDE SEQUENCE</scope>
    <source>
        <strain evidence="2">WJC10195</strain>
    </source>
</reference>
<protein>
    <submittedName>
        <fullName evidence="2">Uncharacterized protein</fullName>
    </submittedName>
</protein>
<accession>A0A9Q1FEM7</accession>
<organism evidence="2 3">
    <name type="scientific">Synaphobranchus kaupii</name>
    <name type="common">Kaup's arrowtooth eel</name>
    <dbReference type="NCBI Taxonomy" id="118154"/>
    <lineage>
        <taxon>Eukaryota</taxon>
        <taxon>Metazoa</taxon>
        <taxon>Chordata</taxon>
        <taxon>Craniata</taxon>
        <taxon>Vertebrata</taxon>
        <taxon>Euteleostomi</taxon>
        <taxon>Actinopterygii</taxon>
        <taxon>Neopterygii</taxon>
        <taxon>Teleostei</taxon>
        <taxon>Anguilliformes</taxon>
        <taxon>Synaphobranchidae</taxon>
        <taxon>Synaphobranchus</taxon>
    </lineage>
</organism>
<dbReference type="EMBL" id="JAINUF010000006">
    <property type="protein sequence ID" value="KAJ8356675.1"/>
    <property type="molecule type" value="Genomic_DNA"/>
</dbReference>
<evidence type="ECO:0000313" key="3">
    <source>
        <dbReference type="Proteomes" id="UP001152622"/>
    </source>
</evidence>
<evidence type="ECO:0000256" key="1">
    <source>
        <dbReference type="SAM" id="MobiDB-lite"/>
    </source>
</evidence>
<evidence type="ECO:0000313" key="2">
    <source>
        <dbReference type="EMBL" id="KAJ8356675.1"/>
    </source>
</evidence>
<dbReference type="Proteomes" id="UP001152622">
    <property type="component" value="Chromosome 6"/>
</dbReference>
<dbReference type="AlphaFoldDB" id="A0A9Q1FEM7"/>
<proteinExistence type="predicted"/>
<dbReference type="PANTHER" id="PTHR46113:SF1">
    <property type="entry name" value="PEPTIDASE M17 LEUCYL AMINOPEPTIDASE N-TERMINAL DOMAIN-CONTAINING PROTEIN"/>
    <property type="match status" value="1"/>
</dbReference>
<dbReference type="OrthoDB" id="8656145at2759"/>
<feature type="region of interest" description="Disordered" evidence="1">
    <location>
        <begin position="16"/>
        <end position="37"/>
    </location>
</feature>
<dbReference type="PANTHER" id="PTHR46113">
    <property type="entry name" value="SNAC DOMAIN-CONTAINING PROTEIN"/>
    <property type="match status" value="1"/>
</dbReference>